<reference evidence="7" key="3">
    <citation type="journal article" date="2014" name="Nature">
        <title>Elephant shark genome provides unique insights into gnathostome evolution.</title>
        <authorList>
            <consortium name="International Elephant Shark Genome Sequencing Consortium"/>
            <person name="Venkatesh B."/>
            <person name="Lee A.P."/>
            <person name="Ravi V."/>
            <person name="Maurya A.K."/>
            <person name="Lian M.M."/>
            <person name="Swann J.B."/>
            <person name="Ohta Y."/>
            <person name="Flajnik M.F."/>
            <person name="Sutoh Y."/>
            <person name="Kasahara M."/>
            <person name="Hoon S."/>
            <person name="Gangu V."/>
            <person name="Roy S.W."/>
            <person name="Irimia M."/>
            <person name="Korzh V."/>
            <person name="Kondrychyn I."/>
            <person name="Lim Z.W."/>
            <person name="Tay B.H."/>
            <person name="Tohari S."/>
            <person name="Kong K.W."/>
            <person name="Ho S."/>
            <person name="Lorente-Galdos B."/>
            <person name="Quilez J."/>
            <person name="Marques-Bonet T."/>
            <person name="Raney B.J."/>
            <person name="Ingham P.W."/>
            <person name="Tay A."/>
            <person name="Hillier L.W."/>
            <person name="Minx P."/>
            <person name="Boehm T."/>
            <person name="Wilson R.K."/>
            <person name="Brenner S."/>
            <person name="Warren W.C."/>
        </authorList>
    </citation>
    <scope>NUCLEOTIDE SEQUENCE [LARGE SCALE GENOMIC DNA]</scope>
</reference>
<dbReference type="InterPro" id="IPR000719">
    <property type="entry name" value="Prot_kinase_dom"/>
</dbReference>
<dbReference type="Proteomes" id="UP000314986">
    <property type="component" value="Unassembled WGS sequence"/>
</dbReference>
<dbReference type="InterPro" id="IPR011009">
    <property type="entry name" value="Kinase-like_dom_sf"/>
</dbReference>
<dbReference type="SUPFAM" id="SSF56112">
    <property type="entry name" value="Protein kinase-like (PK-like)"/>
    <property type="match status" value="1"/>
</dbReference>
<dbReference type="SUPFAM" id="SSF49879">
    <property type="entry name" value="SMAD/FHA domain"/>
    <property type="match status" value="1"/>
</dbReference>
<keyword evidence="1" id="KW-0547">Nucleotide-binding</keyword>
<dbReference type="InterPro" id="IPR008271">
    <property type="entry name" value="Ser/Thr_kinase_AS"/>
</dbReference>
<dbReference type="FunFam" id="1.10.510.10:FF:000571">
    <property type="entry name" value="Maternal embryonic leucine zipper kinase"/>
    <property type="match status" value="1"/>
</dbReference>
<evidence type="ECO:0000256" key="2">
    <source>
        <dbReference type="ARBA" id="ARBA00022840"/>
    </source>
</evidence>
<reference evidence="6" key="5">
    <citation type="submission" date="2025-09" db="UniProtKB">
        <authorList>
            <consortium name="Ensembl"/>
        </authorList>
    </citation>
    <scope>IDENTIFICATION</scope>
</reference>
<gene>
    <name evidence="6" type="primary">chek2</name>
</gene>
<reference evidence="7" key="2">
    <citation type="journal article" date="2007" name="PLoS Biol.">
        <title>Survey sequencing and comparative analysis of the elephant shark (Callorhinchus milii) genome.</title>
        <authorList>
            <person name="Venkatesh B."/>
            <person name="Kirkness E.F."/>
            <person name="Loh Y.H."/>
            <person name="Halpern A.L."/>
            <person name="Lee A.P."/>
            <person name="Johnson J."/>
            <person name="Dandona N."/>
            <person name="Viswanathan L.D."/>
            <person name="Tay A."/>
            <person name="Venter J.C."/>
            <person name="Strausberg R.L."/>
            <person name="Brenner S."/>
        </authorList>
    </citation>
    <scope>NUCLEOTIDE SEQUENCE [LARGE SCALE GENOMIC DNA]</scope>
</reference>
<evidence type="ECO:0000259" key="5">
    <source>
        <dbReference type="PROSITE" id="PS50011"/>
    </source>
</evidence>
<keyword evidence="2" id="KW-0067">ATP-binding</keyword>
<evidence type="ECO:0000313" key="7">
    <source>
        <dbReference type="Proteomes" id="UP000314986"/>
    </source>
</evidence>
<feature type="domain" description="Protein kinase" evidence="5">
    <location>
        <begin position="204"/>
        <end position="471"/>
    </location>
</feature>
<dbReference type="GeneTree" id="ENSGT00800000124190"/>
<accession>A0A4W3J5X6</accession>
<feature type="region of interest" description="Disordered" evidence="3">
    <location>
        <begin position="1"/>
        <end position="75"/>
    </location>
</feature>
<dbReference type="SMART" id="SM00240">
    <property type="entry name" value="FHA"/>
    <property type="match status" value="1"/>
</dbReference>
<dbReference type="InParanoid" id="A0A4W3J5X6"/>
<feature type="domain" description="FHA" evidence="4">
    <location>
        <begin position="97"/>
        <end position="159"/>
    </location>
</feature>
<proteinExistence type="predicted"/>
<feature type="compositionally biased region" description="Low complexity" evidence="3">
    <location>
        <begin position="1"/>
        <end position="62"/>
    </location>
</feature>
<dbReference type="GO" id="GO:0005524">
    <property type="term" value="F:ATP binding"/>
    <property type="evidence" value="ECO:0007669"/>
    <property type="project" value="UniProtKB-KW"/>
</dbReference>
<dbReference type="PROSITE" id="PS00108">
    <property type="entry name" value="PROTEIN_KINASE_ST"/>
    <property type="match status" value="1"/>
</dbReference>
<dbReference type="OMA" id="MLCAVQY"/>
<dbReference type="InterPro" id="IPR000253">
    <property type="entry name" value="FHA_dom"/>
</dbReference>
<reference evidence="6" key="4">
    <citation type="submission" date="2025-08" db="UniProtKB">
        <authorList>
            <consortium name="Ensembl"/>
        </authorList>
    </citation>
    <scope>IDENTIFICATION</scope>
</reference>
<name>A0A4W3J5X6_CALMI</name>
<dbReference type="InterPro" id="IPR008984">
    <property type="entry name" value="SMAD_FHA_dom_sf"/>
</dbReference>
<dbReference type="AlphaFoldDB" id="A0A4W3J5X6"/>
<dbReference type="PROSITE" id="PS50006">
    <property type="entry name" value="FHA_DOMAIN"/>
    <property type="match status" value="1"/>
</dbReference>
<dbReference type="Gene3D" id="2.60.200.20">
    <property type="match status" value="1"/>
</dbReference>
<dbReference type="GO" id="GO:0004672">
    <property type="term" value="F:protein kinase activity"/>
    <property type="evidence" value="ECO:0007669"/>
    <property type="project" value="InterPro"/>
</dbReference>
<dbReference type="Gene3D" id="3.30.200.20">
    <property type="entry name" value="Phosphorylase Kinase, domain 1"/>
    <property type="match status" value="1"/>
</dbReference>
<dbReference type="FunFam" id="2.60.200.20:FF:000079">
    <property type="entry name" value="Checkpoint kinase 2"/>
    <property type="match status" value="1"/>
</dbReference>
<evidence type="ECO:0000313" key="6">
    <source>
        <dbReference type="Ensembl" id="ENSCMIP00000033593.1"/>
    </source>
</evidence>
<protein>
    <submittedName>
        <fullName evidence="6">Checkpoint kinase 2</fullName>
    </submittedName>
</protein>
<dbReference type="CDD" id="cd22666">
    <property type="entry name" value="FHA_CHK2"/>
    <property type="match status" value="1"/>
</dbReference>
<dbReference type="Gene3D" id="1.10.510.10">
    <property type="entry name" value="Transferase(Phosphotransferase) domain 1"/>
    <property type="match status" value="1"/>
</dbReference>
<evidence type="ECO:0000259" key="4">
    <source>
        <dbReference type="PROSITE" id="PS50006"/>
    </source>
</evidence>
<dbReference type="Pfam" id="PF00069">
    <property type="entry name" value="Pkinase"/>
    <property type="match status" value="1"/>
</dbReference>
<dbReference type="PANTHER" id="PTHR24347">
    <property type="entry name" value="SERINE/THREONINE-PROTEIN KINASE"/>
    <property type="match status" value="1"/>
</dbReference>
<dbReference type="SMART" id="SM00220">
    <property type="entry name" value="S_TKc"/>
    <property type="match status" value="1"/>
</dbReference>
<dbReference type="PROSITE" id="PS50011">
    <property type="entry name" value="PROTEIN_KINASE_DOM"/>
    <property type="match status" value="1"/>
</dbReference>
<keyword evidence="7" id="KW-1185">Reference proteome</keyword>
<dbReference type="Pfam" id="PF00498">
    <property type="entry name" value="FHA"/>
    <property type="match status" value="1"/>
</dbReference>
<dbReference type="FunFam" id="3.30.200.20:FF:000255">
    <property type="entry name" value="serine/threonine-protein kinase Chk2 isoform X1"/>
    <property type="match status" value="1"/>
</dbReference>
<evidence type="ECO:0000256" key="1">
    <source>
        <dbReference type="ARBA" id="ARBA00022741"/>
    </source>
</evidence>
<reference evidence="7" key="1">
    <citation type="journal article" date="2006" name="Science">
        <title>Ancient noncoding elements conserved in the human genome.</title>
        <authorList>
            <person name="Venkatesh B."/>
            <person name="Kirkness E.F."/>
            <person name="Loh Y.H."/>
            <person name="Halpern A.L."/>
            <person name="Lee A.P."/>
            <person name="Johnson J."/>
            <person name="Dandona N."/>
            <person name="Viswanathan L.D."/>
            <person name="Tay A."/>
            <person name="Venter J.C."/>
            <person name="Strausberg R.L."/>
            <person name="Brenner S."/>
        </authorList>
    </citation>
    <scope>NUCLEOTIDE SEQUENCE [LARGE SCALE GENOMIC DNA]</scope>
</reference>
<dbReference type="Ensembl" id="ENSCMIT00000034101.1">
    <property type="protein sequence ID" value="ENSCMIP00000033593.1"/>
    <property type="gene ID" value="ENSCMIG00000014332.1"/>
</dbReference>
<sequence length="574" mass="64100">MSRESSCISSSGEATQSQSQSQTQSQSQSQTQSQSQSQSQSQPNSSGPTSSSASSASTIPTQDTVYEEPEPEEPQPWGRLWALRKGFSKLDCVKDEYWFGRDRMCDYSFDRAALKRTEDFKSYSKKHCRIIREKGPGNKFLVFIEDHSFNGTFLNGRLIGKNKRLPLNNNDEIAINLPTHKVFVFSDLTTDDQSDLPKEFRDKYILSRTLGSGVCGEVRLAFGKENCKKVAVKIVRKLKFAALVAERGDKVSNDATEIKILKMLDHPCIIKIEEVFNFEDCFYLILELMEGGELFDRVVSCAKLKEQTAKLFFYQMLLAVQYLHNNNITHRDLKPENVLIATGEESSLIKITDFGLAKIVGETSLMKTLCGTPTYLAPEVLLTAGMGSYSKAVDCWSLGVILFICLGGYPPFSDQIESMSLSDQIIKGHYTFIPSCWGHVSEMAKDLVKKLLNVDPEKRLSPNEALNHPWIQDEEVKRKARQLMYPERELMLPPSVTEQVRGGSARGTVSVSCCLYTGAVAEDCVGLARLVALLPLESHGCGVKPQLGSWESHSLERGTYQSASRGLRKNVVTE</sequence>
<dbReference type="STRING" id="7868.ENSCMIP00000033593"/>
<organism evidence="6 7">
    <name type="scientific">Callorhinchus milii</name>
    <name type="common">Ghost shark</name>
    <dbReference type="NCBI Taxonomy" id="7868"/>
    <lineage>
        <taxon>Eukaryota</taxon>
        <taxon>Metazoa</taxon>
        <taxon>Chordata</taxon>
        <taxon>Craniata</taxon>
        <taxon>Vertebrata</taxon>
        <taxon>Chondrichthyes</taxon>
        <taxon>Holocephali</taxon>
        <taxon>Chimaeriformes</taxon>
        <taxon>Callorhinchidae</taxon>
        <taxon>Callorhinchus</taxon>
    </lineage>
</organism>
<evidence type="ECO:0000256" key="3">
    <source>
        <dbReference type="SAM" id="MobiDB-lite"/>
    </source>
</evidence>